<dbReference type="RefSeq" id="WP_063340309.1">
    <property type="nucleotide sequence ID" value="NZ_LUKJ01000001.1"/>
</dbReference>
<reference evidence="2" key="1">
    <citation type="submission" date="2016-03" db="EMBL/GenBank/DDBJ databases">
        <authorList>
            <person name="Ray J."/>
            <person name="Price M."/>
            <person name="Deutschbauer A."/>
        </authorList>
    </citation>
    <scope>NUCLEOTIDE SEQUENCE [LARGE SCALE GENOMIC DNA]</scope>
    <source>
        <strain evidence="2">FW300-N1B4</strain>
    </source>
</reference>
<gene>
    <name evidence="1" type="ORF">A1D17_01425</name>
</gene>
<evidence type="ECO:0000313" key="2">
    <source>
        <dbReference type="Proteomes" id="UP000076489"/>
    </source>
</evidence>
<reference evidence="1 2" key="2">
    <citation type="journal article" date="2018" name="Nature">
        <title>Mutant phenotypes for thousands of bacterial genes of unknown function.</title>
        <authorList>
            <person name="Price M.N."/>
            <person name="Wetmore K.M."/>
            <person name="Waters R.J."/>
            <person name="Callaghan M."/>
            <person name="Ray J."/>
            <person name="Liu H."/>
            <person name="Kuehl J.V."/>
            <person name="Melnyk R.A."/>
            <person name="Lamson J.S."/>
            <person name="Suh Y."/>
            <person name="Carlson H.K."/>
            <person name="Esquivel Z."/>
            <person name="Sadeeshkumar H."/>
            <person name="Chakraborty R."/>
            <person name="Zane G.M."/>
            <person name="Rubin B.E."/>
            <person name="Wall J.D."/>
            <person name="Visel A."/>
            <person name="Bristow J."/>
            <person name="Blow M.J."/>
            <person name="Arkin A.P."/>
            <person name="Deutschbauer A.M."/>
        </authorList>
    </citation>
    <scope>NUCLEOTIDE SEQUENCE [LARGE SCALE GENOMIC DNA]</scope>
    <source>
        <strain evidence="1 2">FW300-N1B4</strain>
    </source>
</reference>
<dbReference type="OrthoDB" id="7007761at2"/>
<dbReference type="AlphaFoldDB" id="A0A161ZGT0"/>
<organism evidence="1 2">
    <name type="scientific">Pseudomonas fluorescens</name>
    <dbReference type="NCBI Taxonomy" id="294"/>
    <lineage>
        <taxon>Bacteria</taxon>
        <taxon>Pseudomonadati</taxon>
        <taxon>Pseudomonadota</taxon>
        <taxon>Gammaproteobacteria</taxon>
        <taxon>Pseudomonadales</taxon>
        <taxon>Pseudomonadaceae</taxon>
        <taxon>Pseudomonas</taxon>
    </lineage>
</organism>
<sequence length="121" mass="13447">MIIKRIKWISKSAEEAEVEISDGDFTCIAFSQPCNVIVGEHLTQPLHVFSVKNAMISDQPVVGIWNLSDTKLERKVVAKVIDITNQVVAVGDIHMLIDDCLPGGLEIGNIIEFECARIDLW</sequence>
<dbReference type="Proteomes" id="UP000076489">
    <property type="component" value="Unassembled WGS sequence"/>
</dbReference>
<comment type="caution">
    <text evidence="1">The sequence shown here is derived from an EMBL/GenBank/DDBJ whole genome shotgun (WGS) entry which is preliminary data.</text>
</comment>
<accession>A0A161ZGT0</accession>
<evidence type="ECO:0000313" key="1">
    <source>
        <dbReference type="EMBL" id="KZN21122.1"/>
    </source>
</evidence>
<name>A0A161ZGT0_PSEFL</name>
<protein>
    <submittedName>
        <fullName evidence="1">Uncharacterized protein</fullName>
    </submittedName>
</protein>
<dbReference type="EMBL" id="LUKJ01000001">
    <property type="protein sequence ID" value="KZN21122.1"/>
    <property type="molecule type" value="Genomic_DNA"/>
</dbReference>
<proteinExistence type="predicted"/>